<dbReference type="OrthoDB" id="10582811at2759"/>
<reference evidence="2 3" key="1">
    <citation type="submission" date="2014-06" db="EMBL/GenBank/DDBJ databases">
        <authorList>
            <person name="Swart Estienne"/>
        </authorList>
    </citation>
    <scope>NUCLEOTIDE SEQUENCE [LARGE SCALE GENOMIC DNA]</scope>
    <source>
        <strain evidence="2 3">130c</strain>
    </source>
</reference>
<dbReference type="InParanoid" id="A0A078B7K3"/>
<feature type="coiled-coil region" evidence="1">
    <location>
        <begin position="78"/>
        <end position="112"/>
    </location>
</feature>
<protein>
    <submittedName>
        <fullName evidence="2">Uncharacterized protein</fullName>
    </submittedName>
</protein>
<sequence>MDLHDQVFQFIQKNVTFKESSLNNYILVKNNYLPIETINELEDNDSLILVSKNQFTIMIDHIRCQSERVKMTPTRRFAMQLKEQYTKDLRERQEKEKQVEQQNRLARICRQEYIDQMGRIQIENEDNNNPNNIFKDLEFKSSEVVKLQQINSELQIPVNKLAIMPQSEASVNNDDDEDEIMIIGETKSTLSEQESQAQQQSLNSGLSITQKMLQNSSMIKKRELINEKIIDNKNRMFQIFKSRVNKADILGEYVSAAVRRRYQTLRKNDMGPEYTEFENLRENGSSGYISNATCSNLVIDNDLIQDPSSLNNKAKLKCEPLLDKNLYFTGERTQESNSLFDDDQVMNEIPLDESLNSINRNLDINYQPNERLDLDFVRVPKDENLLSIETDNFDEFQRVFKCTRAELIHLIKGLAAERHFSCMVAGDNVSKCYRLVNFKCTDSKFKKKERDLYQDKCTFYLQYIEEPDQPNLFKLHSYNSIHKHYLKKREVWNMSEYYSRKTSQTHDYKNYDRHCRKDWRNEFMKSLTYELTTVYADQIINNMQERNPLVNHKLIRRVRGERGGEKIEAQVQQHQIAYGYEKSKACSTKQIVKELNINKELYFERFVNIYGMDQKI</sequence>
<keyword evidence="1" id="KW-0175">Coiled coil</keyword>
<dbReference type="EMBL" id="CCKQ01017627">
    <property type="protein sequence ID" value="CDW89528.1"/>
    <property type="molecule type" value="Genomic_DNA"/>
</dbReference>
<accession>A0A078B7K3</accession>
<evidence type="ECO:0000256" key="1">
    <source>
        <dbReference type="SAM" id="Coils"/>
    </source>
</evidence>
<dbReference type="Proteomes" id="UP000039865">
    <property type="component" value="Unassembled WGS sequence"/>
</dbReference>
<gene>
    <name evidence="2" type="primary">Contig14299.g15232</name>
    <name evidence="2" type="ORF">STYLEM_18661</name>
</gene>
<evidence type="ECO:0000313" key="3">
    <source>
        <dbReference type="Proteomes" id="UP000039865"/>
    </source>
</evidence>
<name>A0A078B7K3_STYLE</name>
<evidence type="ECO:0000313" key="2">
    <source>
        <dbReference type="EMBL" id="CDW89528.1"/>
    </source>
</evidence>
<proteinExistence type="predicted"/>
<keyword evidence="3" id="KW-1185">Reference proteome</keyword>
<organism evidence="2 3">
    <name type="scientific">Stylonychia lemnae</name>
    <name type="common">Ciliate</name>
    <dbReference type="NCBI Taxonomy" id="5949"/>
    <lineage>
        <taxon>Eukaryota</taxon>
        <taxon>Sar</taxon>
        <taxon>Alveolata</taxon>
        <taxon>Ciliophora</taxon>
        <taxon>Intramacronucleata</taxon>
        <taxon>Spirotrichea</taxon>
        <taxon>Stichotrichia</taxon>
        <taxon>Sporadotrichida</taxon>
        <taxon>Oxytrichidae</taxon>
        <taxon>Stylonychinae</taxon>
        <taxon>Stylonychia</taxon>
    </lineage>
</organism>
<dbReference type="AlphaFoldDB" id="A0A078B7K3"/>